<name>A0A6U9IL86_9DINO</name>
<feature type="binding site" evidence="5">
    <location>
        <position position="43"/>
    </location>
    <ligand>
        <name>ATP</name>
        <dbReference type="ChEBI" id="CHEBI:30616"/>
    </ligand>
</feature>
<evidence type="ECO:0000256" key="5">
    <source>
        <dbReference type="PROSITE-ProRule" id="PRU10141"/>
    </source>
</evidence>
<evidence type="ECO:0000256" key="4">
    <source>
        <dbReference type="ARBA" id="ARBA00023860"/>
    </source>
</evidence>
<proteinExistence type="inferred from homology"/>
<keyword evidence="2 5" id="KW-0547">Nucleotide-binding</keyword>
<dbReference type="GO" id="GO:0005524">
    <property type="term" value="F:ATP binding"/>
    <property type="evidence" value="ECO:0007669"/>
    <property type="project" value="UniProtKB-UniRule"/>
</dbReference>
<sequence length="350" mass="40663">MASRDVPKRIGERWDIEKKLGEGSFGEVYKGIDGRTGDFVAIKFEEFNSSAPGSLKNEFRLLEELRRPSASGRIQRHGFAEAFFFSKVGRWSVLVMELLGCSLEDCVEKCGGKFKIPTTVLIAEQVLQRLEFLHSKGIVHRDIKPENFMMGLGHKVHHMYLIDFGLSVRYWDKRHASQSSSQSLTGTARYASINAHRGCTQSRRDDLEAIGHMLLYFLRGSLPWSGLKAKTQEEKFRKIMETKERYSVQELCKQFPKEFEFFLRYTRNLGFKERPDYSMLQKSFRDVRDKEGIVEDWEFEWLDPKRIDTRALCPIDPGCGHVQPDDAFHRGATHCFCWSSNRRAQIREKE</sequence>
<keyword evidence="6" id="KW-0723">Serine/threonine-protein kinase</keyword>
<dbReference type="SMART" id="SM00220">
    <property type="entry name" value="S_TKc"/>
    <property type="match status" value="1"/>
</dbReference>
<dbReference type="PROSITE" id="PS00107">
    <property type="entry name" value="PROTEIN_KINASE_ATP"/>
    <property type="match status" value="1"/>
</dbReference>
<organism evidence="8">
    <name type="scientific">Zooxanthella nutricula</name>
    <dbReference type="NCBI Taxonomy" id="1333877"/>
    <lineage>
        <taxon>Eukaryota</taxon>
        <taxon>Sar</taxon>
        <taxon>Alveolata</taxon>
        <taxon>Dinophyceae</taxon>
        <taxon>Peridiniales</taxon>
        <taxon>Peridiniales incertae sedis</taxon>
        <taxon>Zooxanthella</taxon>
    </lineage>
</organism>
<evidence type="ECO:0000256" key="1">
    <source>
        <dbReference type="ARBA" id="ARBA00012513"/>
    </source>
</evidence>
<feature type="domain" description="Protein kinase" evidence="7">
    <location>
        <begin position="14"/>
        <end position="284"/>
    </location>
</feature>
<keyword evidence="3 5" id="KW-0067">ATP-binding</keyword>
<accession>A0A6U9IL86</accession>
<dbReference type="PROSITE" id="PS50011">
    <property type="entry name" value="PROTEIN_KINASE_DOM"/>
    <property type="match status" value="1"/>
</dbReference>
<reference evidence="8" key="1">
    <citation type="submission" date="2021-01" db="EMBL/GenBank/DDBJ databases">
        <authorList>
            <person name="Corre E."/>
            <person name="Pelletier E."/>
            <person name="Niang G."/>
            <person name="Scheremetjew M."/>
            <person name="Finn R."/>
            <person name="Kale V."/>
            <person name="Holt S."/>
            <person name="Cochrane G."/>
            <person name="Meng A."/>
            <person name="Brown T."/>
            <person name="Cohen L."/>
        </authorList>
    </citation>
    <scope>NUCLEOTIDE SEQUENCE</scope>
    <source>
        <strain evidence="8">RCC3387</strain>
    </source>
</reference>
<dbReference type="SUPFAM" id="SSF56112">
    <property type="entry name" value="Protein kinase-like (PK-like)"/>
    <property type="match status" value="1"/>
</dbReference>
<evidence type="ECO:0000259" key="7">
    <source>
        <dbReference type="PROSITE" id="PS50011"/>
    </source>
</evidence>
<dbReference type="Pfam" id="PF00069">
    <property type="entry name" value="Pkinase"/>
    <property type="match status" value="1"/>
</dbReference>
<evidence type="ECO:0000256" key="6">
    <source>
        <dbReference type="RuleBase" id="RU000304"/>
    </source>
</evidence>
<dbReference type="InterPro" id="IPR000719">
    <property type="entry name" value="Prot_kinase_dom"/>
</dbReference>
<dbReference type="InterPro" id="IPR008271">
    <property type="entry name" value="Ser/Thr_kinase_AS"/>
</dbReference>
<keyword evidence="6" id="KW-0418">Kinase</keyword>
<evidence type="ECO:0000313" key="8">
    <source>
        <dbReference type="EMBL" id="CAD9527992.1"/>
    </source>
</evidence>
<evidence type="ECO:0000256" key="2">
    <source>
        <dbReference type="ARBA" id="ARBA00022741"/>
    </source>
</evidence>
<dbReference type="CDD" id="cd14016">
    <property type="entry name" value="STKc_CK1"/>
    <property type="match status" value="1"/>
</dbReference>
<dbReference type="AlphaFoldDB" id="A0A6U9IL86"/>
<dbReference type="PROSITE" id="PS00108">
    <property type="entry name" value="PROTEIN_KINASE_ST"/>
    <property type="match status" value="1"/>
</dbReference>
<dbReference type="PANTHER" id="PTHR11909">
    <property type="entry name" value="CASEIN KINASE-RELATED"/>
    <property type="match status" value="1"/>
</dbReference>
<dbReference type="InterPro" id="IPR017441">
    <property type="entry name" value="Protein_kinase_ATP_BS"/>
</dbReference>
<protein>
    <recommendedName>
        <fullName evidence="4">Casein kinase I</fullName>
        <ecNumber evidence="1">2.7.11.1</ecNumber>
    </recommendedName>
</protein>
<comment type="similarity">
    <text evidence="6">Belongs to the protein kinase superfamily.</text>
</comment>
<dbReference type="EC" id="2.7.11.1" evidence="1"/>
<gene>
    <name evidence="8" type="ORF">BRAN1462_LOCUS11743</name>
</gene>
<dbReference type="InterPro" id="IPR050235">
    <property type="entry name" value="CK1_Ser-Thr_kinase"/>
</dbReference>
<dbReference type="InterPro" id="IPR011009">
    <property type="entry name" value="Kinase-like_dom_sf"/>
</dbReference>
<evidence type="ECO:0000256" key="3">
    <source>
        <dbReference type="ARBA" id="ARBA00022840"/>
    </source>
</evidence>
<dbReference type="EMBL" id="HBGW01018664">
    <property type="protein sequence ID" value="CAD9527992.1"/>
    <property type="molecule type" value="Transcribed_RNA"/>
</dbReference>
<keyword evidence="6" id="KW-0808">Transferase</keyword>
<dbReference type="GO" id="GO:0004674">
    <property type="term" value="F:protein serine/threonine kinase activity"/>
    <property type="evidence" value="ECO:0007669"/>
    <property type="project" value="UniProtKB-KW"/>
</dbReference>
<dbReference type="Gene3D" id="1.10.510.10">
    <property type="entry name" value="Transferase(Phosphotransferase) domain 1"/>
    <property type="match status" value="1"/>
</dbReference>